<proteinExistence type="predicted"/>
<feature type="compositionally biased region" description="Polar residues" evidence="1">
    <location>
        <begin position="37"/>
        <end position="52"/>
    </location>
</feature>
<evidence type="ECO:0000256" key="2">
    <source>
        <dbReference type="SAM" id="SignalP"/>
    </source>
</evidence>
<protein>
    <recommendedName>
        <fullName evidence="5">Secreted protein</fullName>
    </recommendedName>
</protein>
<feature type="region of interest" description="Disordered" evidence="1">
    <location>
        <begin position="33"/>
        <end position="52"/>
    </location>
</feature>
<dbReference type="AlphaFoldDB" id="A0A2N8UFG4"/>
<keyword evidence="2" id="KW-0732">Signal</keyword>
<evidence type="ECO:0000313" key="4">
    <source>
        <dbReference type="Proteomes" id="UP000239563"/>
    </source>
</evidence>
<dbReference type="EMBL" id="LT795062">
    <property type="protein sequence ID" value="SJX63727.1"/>
    <property type="molecule type" value="Genomic_DNA"/>
</dbReference>
<sequence>MHCIWASCASGAAAVSAELVCVSEPASGSSDLVAPFSANSTPDPSLETPLSAQTHSDATLLAHAAQPSPHDTFFALALPPSPLSSKTRNPVVSVWLSVCHHHHLLHLVSFRFSVSLHHPRRACSSLCASPLSSSDTTGGRFDSTLPASLPDKASTSHLRRFSPCRLSTTLSDGPLNLTAFEGLASITHHSHLRPFQSAHRRRIHGNSPFYPAKQPRFPPQTLSLVSPA</sequence>
<evidence type="ECO:0008006" key="5">
    <source>
        <dbReference type="Google" id="ProtNLM"/>
    </source>
</evidence>
<feature type="region of interest" description="Disordered" evidence="1">
    <location>
        <begin position="207"/>
        <end position="228"/>
    </location>
</feature>
<evidence type="ECO:0000313" key="3">
    <source>
        <dbReference type="EMBL" id="SJX63727.1"/>
    </source>
</evidence>
<dbReference type="Proteomes" id="UP000239563">
    <property type="component" value="Chromosome IX"/>
</dbReference>
<name>A0A2N8UFG4_9BASI</name>
<feature type="signal peptide" evidence="2">
    <location>
        <begin position="1"/>
        <end position="17"/>
    </location>
</feature>
<organism evidence="3 4">
    <name type="scientific">Sporisorium reilianum f. sp. reilianum</name>
    <dbReference type="NCBI Taxonomy" id="72559"/>
    <lineage>
        <taxon>Eukaryota</taxon>
        <taxon>Fungi</taxon>
        <taxon>Dikarya</taxon>
        <taxon>Basidiomycota</taxon>
        <taxon>Ustilaginomycotina</taxon>
        <taxon>Ustilaginomycetes</taxon>
        <taxon>Ustilaginales</taxon>
        <taxon>Ustilaginaceae</taxon>
        <taxon>Sporisorium</taxon>
    </lineage>
</organism>
<accession>A0A2N8UFG4</accession>
<feature type="chain" id="PRO_5014964500" description="Secreted protein" evidence="2">
    <location>
        <begin position="18"/>
        <end position="228"/>
    </location>
</feature>
<reference evidence="3 4" key="1">
    <citation type="submission" date="2017-02" db="EMBL/GenBank/DDBJ databases">
        <authorList>
            <person name="Peterson S.W."/>
        </authorList>
    </citation>
    <scope>NUCLEOTIDE SEQUENCE [LARGE SCALE GENOMIC DNA]</scope>
    <source>
        <strain evidence="3 4">SRS1_H2-8</strain>
    </source>
</reference>
<evidence type="ECO:0000256" key="1">
    <source>
        <dbReference type="SAM" id="MobiDB-lite"/>
    </source>
</evidence>
<gene>
    <name evidence="3" type="ORF">SRS1_17427</name>
</gene>